<dbReference type="Proteomes" id="UP000653358">
    <property type="component" value="Unassembled WGS sequence"/>
</dbReference>
<dbReference type="InterPro" id="IPR025657">
    <property type="entry name" value="RadC_JAB"/>
</dbReference>
<evidence type="ECO:0000313" key="3">
    <source>
        <dbReference type="Proteomes" id="UP000653358"/>
    </source>
</evidence>
<keyword evidence="3" id="KW-1185">Reference proteome</keyword>
<proteinExistence type="predicted"/>
<dbReference type="EMBL" id="WJBB01000007">
    <property type="protein sequence ID" value="MBC3796908.1"/>
    <property type="molecule type" value="Genomic_DNA"/>
</dbReference>
<organism evidence="2 3">
    <name type="scientific">Acetobacterium tundrae</name>
    <dbReference type="NCBI Taxonomy" id="132932"/>
    <lineage>
        <taxon>Bacteria</taxon>
        <taxon>Bacillati</taxon>
        <taxon>Bacillota</taxon>
        <taxon>Clostridia</taxon>
        <taxon>Eubacteriales</taxon>
        <taxon>Eubacteriaceae</taxon>
        <taxon>Acetobacterium</taxon>
    </lineage>
</organism>
<sequence length="48" mass="5360">MIVFRTHPLDPDPASKDISITVDSKQIGELIDIELLDQINELVLVTIT</sequence>
<protein>
    <recommendedName>
        <fullName evidence="1">RadC-like JAB domain-containing protein</fullName>
    </recommendedName>
</protein>
<dbReference type="RefSeq" id="WP_148603229.1">
    <property type="nucleotide sequence ID" value="NZ_RXYB01000006.1"/>
</dbReference>
<feature type="domain" description="RadC-like JAB" evidence="1">
    <location>
        <begin position="1"/>
        <end position="39"/>
    </location>
</feature>
<dbReference type="Pfam" id="PF04002">
    <property type="entry name" value="RadC"/>
    <property type="match status" value="1"/>
</dbReference>
<name>A0ABR6WK63_9FIRM</name>
<evidence type="ECO:0000313" key="2">
    <source>
        <dbReference type="EMBL" id="MBC3796908.1"/>
    </source>
</evidence>
<comment type="caution">
    <text evidence="2">The sequence shown here is derived from an EMBL/GenBank/DDBJ whole genome shotgun (WGS) entry which is preliminary data.</text>
</comment>
<reference evidence="2 3" key="1">
    <citation type="journal article" date="2020" name="mSystems">
        <title>Defining Genomic and Predicted Metabolic Features of the Acetobacterium Genus.</title>
        <authorList>
            <person name="Ross D.E."/>
            <person name="Marshall C.W."/>
            <person name="Gulliver D."/>
            <person name="May H.D."/>
            <person name="Norman R.S."/>
        </authorList>
    </citation>
    <scope>NUCLEOTIDE SEQUENCE [LARGE SCALE GENOMIC DNA]</scope>
    <source>
        <strain evidence="2 3">DSM 9173</strain>
    </source>
</reference>
<accession>A0ABR6WK63</accession>
<gene>
    <name evidence="2" type="ORF">GH807_07585</name>
</gene>
<evidence type="ECO:0000259" key="1">
    <source>
        <dbReference type="Pfam" id="PF04002"/>
    </source>
</evidence>